<evidence type="ECO:0000256" key="1">
    <source>
        <dbReference type="ARBA" id="ARBA00004496"/>
    </source>
</evidence>
<reference evidence="7" key="1">
    <citation type="submission" date="2018-02" db="EMBL/GenBank/DDBJ databases">
        <authorList>
            <person name="Clavel T."/>
            <person name="Strowig T."/>
        </authorList>
    </citation>
    <scope>NUCLEOTIDE SEQUENCE [LARGE SCALE GENOMIC DNA]</scope>
    <source>
        <strain evidence="7">DSM 100764</strain>
    </source>
</reference>
<evidence type="ECO:0000259" key="5">
    <source>
        <dbReference type="Pfam" id="PF02631"/>
    </source>
</evidence>
<dbReference type="Pfam" id="PF02631">
    <property type="entry name" value="RecX_HTH2"/>
    <property type="match status" value="1"/>
</dbReference>
<dbReference type="GO" id="GO:0006282">
    <property type="term" value="P:regulation of DNA repair"/>
    <property type="evidence" value="ECO:0007669"/>
    <property type="project" value="InterPro"/>
</dbReference>
<feature type="domain" description="RecX second three-helical" evidence="5">
    <location>
        <begin position="80"/>
        <end position="118"/>
    </location>
</feature>
<sequence length="190" mass="21935">MARHRSAARHIRQAALRHSHTDLMNRRTTSPRQALERLRDLCGRSEHCTAEIARKLYTWGIGSSDSDKIIRLLKRDRYIDDRRFTSAFVRDKFIFNHWGRLKIRAALAAKRIDRDMADSIIDEEISPEAYENSLIALLRTRSRAINADPADYDSLTRLIRFALSRGYESAAAIRAVKSPRLWDDDGDSPL</sequence>
<evidence type="ECO:0000313" key="7">
    <source>
        <dbReference type="Proteomes" id="UP000244925"/>
    </source>
</evidence>
<evidence type="ECO:0000313" key="6">
    <source>
        <dbReference type="EMBL" id="PWB08923.1"/>
    </source>
</evidence>
<evidence type="ECO:0000256" key="4">
    <source>
        <dbReference type="ARBA" id="ARBA00022490"/>
    </source>
</evidence>
<dbReference type="Proteomes" id="UP000244925">
    <property type="component" value="Unassembled WGS sequence"/>
</dbReference>
<dbReference type="Gene3D" id="1.10.10.10">
    <property type="entry name" value="Winged helix-like DNA-binding domain superfamily/Winged helix DNA-binding domain"/>
    <property type="match status" value="1"/>
</dbReference>
<dbReference type="AlphaFoldDB" id="A0A2V1IVR0"/>
<dbReference type="PANTHER" id="PTHR33602:SF1">
    <property type="entry name" value="REGULATORY PROTEIN RECX FAMILY PROTEIN"/>
    <property type="match status" value="1"/>
</dbReference>
<evidence type="ECO:0000256" key="2">
    <source>
        <dbReference type="ARBA" id="ARBA00009695"/>
    </source>
</evidence>
<protein>
    <recommendedName>
        <fullName evidence="3">Regulatory protein RecX</fullName>
    </recommendedName>
</protein>
<dbReference type="PANTHER" id="PTHR33602">
    <property type="entry name" value="REGULATORY PROTEIN RECX FAMILY PROTEIN"/>
    <property type="match status" value="1"/>
</dbReference>
<keyword evidence="7" id="KW-1185">Reference proteome</keyword>
<accession>A0A2V1IVR0</accession>
<comment type="similarity">
    <text evidence="2">Belongs to the RecX family.</text>
</comment>
<dbReference type="InterPro" id="IPR003783">
    <property type="entry name" value="Regulatory_RecX"/>
</dbReference>
<dbReference type="InterPro" id="IPR036388">
    <property type="entry name" value="WH-like_DNA-bd_sf"/>
</dbReference>
<organism evidence="6 7">
    <name type="scientific">Paramuribaculum intestinale</name>
    <dbReference type="NCBI Taxonomy" id="2094151"/>
    <lineage>
        <taxon>Bacteria</taxon>
        <taxon>Pseudomonadati</taxon>
        <taxon>Bacteroidota</taxon>
        <taxon>Bacteroidia</taxon>
        <taxon>Bacteroidales</taxon>
        <taxon>Muribaculaceae</taxon>
        <taxon>Paramuribaculum</taxon>
    </lineage>
</organism>
<name>A0A2V1IVR0_9BACT</name>
<comment type="subcellular location">
    <subcellularLocation>
        <location evidence="1">Cytoplasm</location>
    </subcellularLocation>
</comment>
<keyword evidence="4" id="KW-0963">Cytoplasm</keyword>
<evidence type="ECO:0000256" key="3">
    <source>
        <dbReference type="ARBA" id="ARBA00018111"/>
    </source>
</evidence>
<dbReference type="GO" id="GO:0005737">
    <property type="term" value="C:cytoplasm"/>
    <property type="evidence" value="ECO:0007669"/>
    <property type="project" value="UniProtKB-SubCell"/>
</dbReference>
<gene>
    <name evidence="6" type="ORF">C5O25_03220</name>
</gene>
<comment type="caution">
    <text evidence="6">The sequence shown here is derived from an EMBL/GenBank/DDBJ whole genome shotgun (WGS) entry which is preliminary data.</text>
</comment>
<dbReference type="InterPro" id="IPR053924">
    <property type="entry name" value="RecX_HTH_2nd"/>
</dbReference>
<dbReference type="EMBL" id="PUBV01000004">
    <property type="protein sequence ID" value="PWB08923.1"/>
    <property type="molecule type" value="Genomic_DNA"/>
</dbReference>
<proteinExistence type="inferred from homology"/>